<proteinExistence type="predicted"/>
<protein>
    <submittedName>
        <fullName evidence="2">Uncharacterized protein</fullName>
    </submittedName>
</protein>
<keyword evidence="1" id="KW-0175">Coiled coil</keyword>
<dbReference type="Proteomes" id="UP000251960">
    <property type="component" value="Chromosome 10"/>
</dbReference>
<feature type="coiled-coil region" evidence="1">
    <location>
        <begin position="142"/>
        <end position="204"/>
    </location>
</feature>
<organism evidence="2 3">
    <name type="scientific">Zea mays</name>
    <name type="common">Maize</name>
    <dbReference type="NCBI Taxonomy" id="4577"/>
    <lineage>
        <taxon>Eukaryota</taxon>
        <taxon>Viridiplantae</taxon>
        <taxon>Streptophyta</taxon>
        <taxon>Embryophyta</taxon>
        <taxon>Tracheophyta</taxon>
        <taxon>Spermatophyta</taxon>
        <taxon>Magnoliopsida</taxon>
        <taxon>Liliopsida</taxon>
        <taxon>Poales</taxon>
        <taxon>Poaceae</taxon>
        <taxon>PACMAD clade</taxon>
        <taxon>Panicoideae</taxon>
        <taxon>Andropogonodae</taxon>
        <taxon>Andropogoneae</taxon>
        <taxon>Tripsacinae</taxon>
        <taxon>Zea</taxon>
    </lineage>
</organism>
<feature type="coiled-coil region" evidence="1">
    <location>
        <begin position="1"/>
        <end position="35"/>
    </location>
</feature>
<evidence type="ECO:0000313" key="3">
    <source>
        <dbReference type="Proteomes" id="UP000251960"/>
    </source>
</evidence>
<name>A0A3L6GFX1_MAIZE</name>
<dbReference type="EMBL" id="NCVQ01000002">
    <property type="protein sequence ID" value="PWZ46245.1"/>
    <property type="molecule type" value="Genomic_DNA"/>
</dbReference>
<evidence type="ECO:0000313" key="2">
    <source>
        <dbReference type="EMBL" id="PWZ46245.1"/>
    </source>
</evidence>
<comment type="caution">
    <text evidence="2">The sequence shown here is derived from an EMBL/GenBank/DDBJ whole genome shotgun (WGS) entry which is preliminary data.</text>
</comment>
<dbReference type="ExpressionAtlas" id="A0A3L6GFX1">
    <property type="expression patterns" value="baseline and differential"/>
</dbReference>
<evidence type="ECO:0000256" key="1">
    <source>
        <dbReference type="SAM" id="Coils"/>
    </source>
</evidence>
<accession>A0A3L6GFX1</accession>
<gene>
    <name evidence="2" type="ORF">Zm00014a_032628</name>
</gene>
<reference evidence="2 3" key="1">
    <citation type="journal article" date="2018" name="Nat. Genet.">
        <title>Extensive intraspecific gene order and gene structural variations between Mo17 and other maize genomes.</title>
        <authorList>
            <person name="Sun S."/>
            <person name="Zhou Y."/>
            <person name="Chen J."/>
            <person name="Shi J."/>
            <person name="Zhao H."/>
            <person name="Zhao H."/>
            <person name="Song W."/>
            <person name="Zhang M."/>
            <person name="Cui Y."/>
            <person name="Dong X."/>
            <person name="Liu H."/>
            <person name="Ma X."/>
            <person name="Jiao Y."/>
            <person name="Wang B."/>
            <person name="Wei X."/>
            <person name="Stein J.C."/>
            <person name="Glaubitz J.C."/>
            <person name="Lu F."/>
            <person name="Yu G."/>
            <person name="Liang C."/>
            <person name="Fengler K."/>
            <person name="Li B."/>
            <person name="Rafalski A."/>
            <person name="Schnable P.S."/>
            <person name="Ware D.H."/>
            <person name="Buckler E.S."/>
            <person name="Lai J."/>
        </authorList>
    </citation>
    <scope>NUCLEOTIDE SEQUENCE [LARGE SCALE GENOMIC DNA]</scope>
    <source>
        <strain evidence="3">cv. Missouri 17</strain>
        <tissue evidence="2">Seedling</tissue>
    </source>
</reference>
<sequence>MARLLQLLREKKAEVAAVSKKVTRLEAVVAELEGRNSELFGEKGELAKKLVRAKEAVQMVSSEKVEVERSPLEFWKAAEACRLEMEVEVKAKLEEQEVLSAKEAEVDSRVQILESELAAAVSNTGNWRLRKEAIAKTFDAEKARIISQQEDLKNKAEEIRTDKETAEGAAREKDAHAHKLRAQLKDLQASMSRLQASCDDLNTQRSHLHDEKNSVVKALDVGKDEVAKLRS</sequence>
<dbReference type="AlphaFoldDB" id="A0A3L6GFX1"/>